<dbReference type="EMBL" id="FOOY01000013">
    <property type="protein sequence ID" value="SFG57428.1"/>
    <property type="molecule type" value="Genomic_DNA"/>
</dbReference>
<reference evidence="3" key="1">
    <citation type="submission" date="2016-10" db="EMBL/GenBank/DDBJ databases">
        <authorList>
            <person name="Varghese N."/>
            <person name="Submissions S."/>
        </authorList>
    </citation>
    <scope>NUCLEOTIDE SEQUENCE [LARGE SCALE GENOMIC DNA]</scope>
    <source>
        <strain evidence="3">ATCC 700379</strain>
    </source>
</reference>
<protein>
    <submittedName>
        <fullName evidence="2">Aminobenzoyl-glutamate utilization protein B</fullName>
    </submittedName>
</protein>
<dbReference type="GO" id="GO:0071713">
    <property type="term" value="F:para-aminobenzoyl-glutamate hydrolase activity"/>
    <property type="evidence" value="ECO:0007669"/>
    <property type="project" value="TreeGrafter"/>
</dbReference>
<proteinExistence type="predicted"/>
<evidence type="ECO:0000313" key="3">
    <source>
        <dbReference type="Proteomes" id="UP000198752"/>
    </source>
</evidence>
<dbReference type="GO" id="GO:0046657">
    <property type="term" value="P:folic acid catabolic process"/>
    <property type="evidence" value="ECO:0007669"/>
    <property type="project" value="TreeGrafter"/>
</dbReference>
<dbReference type="NCBIfam" id="TIGR01891">
    <property type="entry name" value="amidohydrolases"/>
    <property type="match status" value="1"/>
</dbReference>
<dbReference type="InterPro" id="IPR017439">
    <property type="entry name" value="Amidohydrolase"/>
</dbReference>
<dbReference type="InterPro" id="IPR017145">
    <property type="entry name" value="Aminobenzoyl-glu_utiliz_pB"/>
</dbReference>
<dbReference type="InterPro" id="IPR036264">
    <property type="entry name" value="Bact_exopeptidase_dim_dom"/>
</dbReference>
<dbReference type="PANTHER" id="PTHR30575">
    <property type="entry name" value="PEPTIDASE M20"/>
    <property type="match status" value="1"/>
</dbReference>
<dbReference type="Gene3D" id="3.40.630.10">
    <property type="entry name" value="Zn peptidases"/>
    <property type="match status" value="1"/>
</dbReference>
<dbReference type="InterPro" id="IPR011650">
    <property type="entry name" value="Peptidase_M20_dimer"/>
</dbReference>
<accession>A0A1I2SXU6</accession>
<dbReference type="Pfam" id="PF01546">
    <property type="entry name" value="Peptidase_M20"/>
    <property type="match status" value="1"/>
</dbReference>
<feature type="domain" description="Peptidase M20 dimerisation" evidence="1">
    <location>
        <begin position="186"/>
        <end position="278"/>
    </location>
</feature>
<dbReference type="RefSeq" id="WP_093672744.1">
    <property type="nucleotide sequence ID" value="NZ_FOOY01000013.1"/>
</dbReference>
<dbReference type="InterPro" id="IPR002933">
    <property type="entry name" value="Peptidase_M20"/>
</dbReference>
<dbReference type="AlphaFoldDB" id="A0A1I2SXU6"/>
<dbReference type="SUPFAM" id="SSF53187">
    <property type="entry name" value="Zn-dependent exopeptidases"/>
    <property type="match status" value="1"/>
</dbReference>
<dbReference type="GO" id="GO:0016805">
    <property type="term" value="F:dipeptidase activity"/>
    <property type="evidence" value="ECO:0007669"/>
    <property type="project" value="TreeGrafter"/>
</dbReference>
<evidence type="ECO:0000313" key="2">
    <source>
        <dbReference type="EMBL" id="SFG57428.1"/>
    </source>
</evidence>
<dbReference type="Pfam" id="PF07687">
    <property type="entry name" value="M20_dimer"/>
    <property type="match status" value="1"/>
</dbReference>
<gene>
    <name evidence="2" type="ORF">SAMN02982927_02110</name>
</gene>
<keyword evidence="3" id="KW-1185">Reference proteome</keyword>
<name>A0A1I2SXU6_9BACL</name>
<dbReference type="CDD" id="cd05673">
    <property type="entry name" value="M20_Acy1L2_AbgB"/>
    <property type="match status" value="1"/>
</dbReference>
<evidence type="ECO:0000259" key="1">
    <source>
        <dbReference type="Pfam" id="PF07687"/>
    </source>
</evidence>
<sequence>MGLIDEIKSMIYEKRDTYQTLSETVWDFAELHFGEIQSAELLSKALEDEGFAVEHDVAGLKTGFIGSYGTGKPVIAFLGEFDALAGLSQKRNKTVHDPIVPNGNGHGCGHNLLGVGSLAAAFAAKEYMTKHQLKGTVRYYGCPAEESGNGKAYMAREGCFKDVDAAFSWHPDSKNAVQHLSSNAVIEARFTFKGVSAHAAALPELGRSALDALELMNVGVNYLREHMADKARVHYAVTNTGGVSPNVVQAIAEERFLVRSPKPNEVKELFKRVVNVAKGAALMTDTEMSYRIEGGCCNLIPNTALHQVMAGYMEEIGFPEPSKKDEAFIRDIYDSLGDNEKNFAMKFLTNDEREKIAKIPIADWIIPCPDQETFMEGSTDVSDVSWNVPTAQCFTSTWAFATVPHTWQVVAQGTQDFALNAALFAGEAMACTALKAVEDPELLAAATREFKERLDGETYECLIPPSVTPSSLL</sequence>
<dbReference type="FunFam" id="3.30.70.360:FF:000004">
    <property type="entry name" value="Peptidase M20 domain-containing protein 2"/>
    <property type="match status" value="1"/>
</dbReference>
<dbReference type="OrthoDB" id="9781032at2"/>
<dbReference type="InterPro" id="IPR052030">
    <property type="entry name" value="Peptidase_M20/M20A_hydrolases"/>
</dbReference>
<dbReference type="SUPFAM" id="SSF55031">
    <property type="entry name" value="Bacterial exopeptidase dimerisation domain"/>
    <property type="match status" value="1"/>
</dbReference>
<organism evidence="2 3">
    <name type="scientific">Sporolactobacillus nakayamae</name>
    <dbReference type="NCBI Taxonomy" id="269670"/>
    <lineage>
        <taxon>Bacteria</taxon>
        <taxon>Bacillati</taxon>
        <taxon>Bacillota</taxon>
        <taxon>Bacilli</taxon>
        <taxon>Bacillales</taxon>
        <taxon>Sporolactobacillaceae</taxon>
        <taxon>Sporolactobacillus</taxon>
    </lineage>
</organism>
<dbReference type="PIRSF" id="PIRSF037227">
    <property type="entry name" value="Aminobenzoyl-glu_utiliz_pB"/>
    <property type="match status" value="1"/>
</dbReference>
<dbReference type="GO" id="GO:0005737">
    <property type="term" value="C:cytoplasm"/>
    <property type="evidence" value="ECO:0007669"/>
    <property type="project" value="TreeGrafter"/>
</dbReference>
<dbReference type="Gene3D" id="3.30.70.360">
    <property type="match status" value="1"/>
</dbReference>
<dbReference type="Proteomes" id="UP000198752">
    <property type="component" value="Unassembled WGS sequence"/>
</dbReference>
<dbReference type="PANTHER" id="PTHR30575:SF0">
    <property type="entry name" value="XAA-ARG DIPEPTIDASE"/>
    <property type="match status" value="1"/>
</dbReference>
<dbReference type="STRING" id="269670.SAMN02982927_02110"/>